<dbReference type="PANTHER" id="PTHR44757:SF2">
    <property type="entry name" value="BIOFILM ARCHITECTURE MAINTENANCE PROTEIN MBAA"/>
    <property type="match status" value="1"/>
</dbReference>
<dbReference type="EMBL" id="LNYX01000031">
    <property type="protein sequence ID" value="KTD61818.1"/>
    <property type="molecule type" value="Genomic_DNA"/>
</dbReference>
<dbReference type="GO" id="GO:0071111">
    <property type="term" value="F:cyclic-guanylate-specific phosphodiesterase activity"/>
    <property type="evidence" value="ECO:0007669"/>
    <property type="project" value="UniProtKB-EC"/>
</dbReference>
<keyword evidence="4" id="KW-0812">Transmembrane</keyword>
<feature type="domain" description="EAL" evidence="6">
    <location>
        <begin position="631"/>
        <end position="885"/>
    </location>
</feature>
<feature type="transmembrane region" description="Helical" evidence="4">
    <location>
        <begin position="230"/>
        <end position="250"/>
    </location>
</feature>
<dbReference type="PROSITE" id="PS50112">
    <property type="entry name" value="PAS"/>
    <property type="match status" value="1"/>
</dbReference>
<dbReference type="SUPFAM" id="SSF55785">
    <property type="entry name" value="PYP-like sensor domain (PAS domain)"/>
    <property type="match status" value="1"/>
</dbReference>
<dbReference type="Gene3D" id="3.30.70.270">
    <property type="match status" value="1"/>
</dbReference>
<dbReference type="SUPFAM" id="SSF55073">
    <property type="entry name" value="Nucleotide cyclase"/>
    <property type="match status" value="1"/>
</dbReference>
<dbReference type="CDD" id="cd01948">
    <property type="entry name" value="EAL"/>
    <property type="match status" value="1"/>
</dbReference>
<keyword evidence="4" id="KW-1133">Transmembrane helix</keyword>
<dbReference type="InterPro" id="IPR035919">
    <property type="entry name" value="EAL_sf"/>
</dbReference>
<dbReference type="CDD" id="cd01949">
    <property type="entry name" value="GGDEF"/>
    <property type="match status" value="1"/>
</dbReference>
<dbReference type="InterPro" id="IPR035965">
    <property type="entry name" value="PAS-like_dom_sf"/>
</dbReference>
<keyword evidence="2" id="KW-0973">c-di-GMP</keyword>
<dbReference type="InterPro" id="IPR052155">
    <property type="entry name" value="Biofilm_reg_signaling"/>
</dbReference>
<feature type="domain" description="GGDEF" evidence="7">
    <location>
        <begin position="489"/>
        <end position="622"/>
    </location>
</feature>
<comment type="caution">
    <text evidence="8">The sequence shown here is derived from an EMBL/GenBank/DDBJ whole genome shotgun (WGS) entry which is preliminary data.</text>
</comment>
<feature type="transmembrane region" description="Helical" evidence="4">
    <location>
        <begin position="124"/>
        <end position="145"/>
    </location>
</feature>
<keyword evidence="3" id="KW-0175">Coiled coil</keyword>
<evidence type="ECO:0000313" key="8">
    <source>
        <dbReference type="EMBL" id="KTD61818.1"/>
    </source>
</evidence>
<evidence type="ECO:0000256" key="4">
    <source>
        <dbReference type="SAM" id="Phobius"/>
    </source>
</evidence>
<dbReference type="AlphaFoldDB" id="A0A0W0YY33"/>
<dbReference type="EC" id="3.1.4.52" evidence="1"/>
<dbReference type="Pfam" id="PF00990">
    <property type="entry name" value="GGDEF"/>
    <property type="match status" value="1"/>
</dbReference>
<dbReference type="SMART" id="SM00052">
    <property type="entry name" value="EAL"/>
    <property type="match status" value="1"/>
</dbReference>
<dbReference type="NCBIfam" id="TIGR00254">
    <property type="entry name" value="GGDEF"/>
    <property type="match status" value="1"/>
</dbReference>
<dbReference type="InterPro" id="IPR000014">
    <property type="entry name" value="PAS"/>
</dbReference>
<evidence type="ECO:0000313" key="9">
    <source>
        <dbReference type="Proteomes" id="UP000054877"/>
    </source>
</evidence>
<proteinExistence type="predicted"/>
<dbReference type="Gene3D" id="3.20.20.450">
    <property type="entry name" value="EAL domain"/>
    <property type="match status" value="1"/>
</dbReference>
<feature type="transmembrane region" description="Helical" evidence="4">
    <location>
        <begin position="90"/>
        <end position="112"/>
    </location>
</feature>
<keyword evidence="4" id="KW-0472">Membrane</keyword>
<evidence type="ECO:0000259" key="6">
    <source>
        <dbReference type="PROSITE" id="PS50883"/>
    </source>
</evidence>
<dbReference type="PROSITE" id="PS50883">
    <property type="entry name" value="EAL"/>
    <property type="match status" value="1"/>
</dbReference>
<dbReference type="InterPro" id="IPR000160">
    <property type="entry name" value="GGDEF_dom"/>
</dbReference>
<feature type="transmembrane region" description="Helical" evidence="4">
    <location>
        <begin position="50"/>
        <end position="78"/>
    </location>
</feature>
<dbReference type="SMART" id="SM00267">
    <property type="entry name" value="GGDEF"/>
    <property type="match status" value="1"/>
</dbReference>
<dbReference type="STRING" id="452.Lspi_2448"/>
<dbReference type="InterPro" id="IPR001633">
    <property type="entry name" value="EAL_dom"/>
</dbReference>
<feature type="transmembrane region" description="Helical" evidence="4">
    <location>
        <begin position="190"/>
        <end position="210"/>
    </location>
</feature>
<dbReference type="InterPro" id="IPR029787">
    <property type="entry name" value="Nucleotide_cyclase"/>
</dbReference>
<feature type="coiled-coil region" evidence="3">
    <location>
        <begin position="617"/>
        <end position="644"/>
    </location>
</feature>
<feature type="transmembrane region" description="Helical" evidence="4">
    <location>
        <begin position="300"/>
        <end position="327"/>
    </location>
</feature>
<accession>A0A0W0YY33</accession>
<feature type="domain" description="PAS" evidence="5">
    <location>
        <begin position="330"/>
        <end position="372"/>
    </location>
</feature>
<keyword evidence="9" id="KW-1185">Reference proteome</keyword>
<sequence length="887" mass="100227">MAFQFHPGIVLKLIRTRCYFITGNEVQESVSQTEIQWTIDKMNRVRTTTILLIAKYITIIMSLAVIALGLSVLIGWYWRIPFLIQYHPDMIAMVYNTALSFILVGTGIYSLIYRQPLVARIISAVVFFGATIILLQYFLGINSGIDELFFNHYNKTANTFPGRMAPNTAVCFMLTATALFFLGYRRFHKYTVVVGGIIGVLTLSLSILFISGYMSSLHQGYLWGSETPMAANTAIGFLLLGISIITLTAYQAKQNDLGISKSLPFLIAFCIFITVILLALEIKEGQEQYGRVSTLPETVIILGLLFALLFGLVLRFALTASSAAVAARKSWSLLRSTMDSTEDGIMVTDTQGKLADFNKKFLEMWRLEGQEIREMSYANITHVIANQLSDKEKYLLKIDTIFKHPEEIFTHELRLANGCVFELSSRPQWLDDKIIGRVWCFHDTTLQKRLQDELARQATHDSLTELPNRALLLDLINYSIQQASRAHNKVVALILLDLDRFSKINDLFGRSKGDELLKLVGKRLADFLPDGNTLGRIGGDEFLMIAGNLHRIEDAAAMSNQLIMALQEPFRFYDNEINVTCSIGISLYPKDGKDVDTLLSNADIALSRVKKEGRDGFQFYTTEMNRYTQEYLQIEQELRGALEKEELLLYYQPVFDFTKDSPVGAEALIRWNNPKRGLIYPVDFIPLAEEIGLIRKIGTWVIKEACRQIRQWQDNGLIDFKLAINISAMQFKFGTLGHDLKRSLQKNKLLPGALEIELTESILIEHSDDVVHALDEIKKMGVTITIDDFGTGYSSLSYIKRFHIDKLKIDKSFIADLPANREDGILVKTIIGMAKSLGIQVLAEGVETREQMTLLKNMGCDLVQGYYFAKPLPASEFITFFNRPQAS</sequence>
<dbReference type="OrthoDB" id="9814202at2"/>
<dbReference type="Proteomes" id="UP000054877">
    <property type="component" value="Unassembled WGS sequence"/>
</dbReference>
<evidence type="ECO:0000256" key="1">
    <source>
        <dbReference type="ARBA" id="ARBA00012282"/>
    </source>
</evidence>
<protein>
    <recommendedName>
        <fullName evidence="1">cyclic-guanylate-specific phosphodiesterase</fullName>
        <ecNumber evidence="1">3.1.4.52</ecNumber>
    </recommendedName>
</protein>
<feature type="transmembrane region" description="Helical" evidence="4">
    <location>
        <begin position="262"/>
        <end position="280"/>
    </location>
</feature>
<dbReference type="Pfam" id="PF00563">
    <property type="entry name" value="EAL"/>
    <property type="match status" value="1"/>
</dbReference>
<dbReference type="PROSITE" id="PS50887">
    <property type="entry name" value="GGDEF"/>
    <property type="match status" value="1"/>
</dbReference>
<dbReference type="PATRIC" id="fig|452.5.peg.2700"/>
<dbReference type="Pfam" id="PF13188">
    <property type="entry name" value="PAS_8"/>
    <property type="match status" value="1"/>
</dbReference>
<feature type="transmembrane region" description="Helical" evidence="4">
    <location>
        <begin position="165"/>
        <end position="183"/>
    </location>
</feature>
<evidence type="ECO:0000259" key="7">
    <source>
        <dbReference type="PROSITE" id="PS50887"/>
    </source>
</evidence>
<organism evidence="8 9">
    <name type="scientific">Legionella spiritensis</name>
    <dbReference type="NCBI Taxonomy" id="452"/>
    <lineage>
        <taxon>Bacteria</taxon>
        <taxon>Pseudomonadati</taxon>
        <taxon>Pseudomonadota</taxon>
        <taxon>Gammaproteobacteria</taxon>
        <taxon>Legionellales</taxon>
        <taxon>Legionellaceae</taxon>
        <taxon>Legionella</taxon>
    </lineage>
</organism>
<dbReference type="SUPFAM" id="SSF141868">
    <property type="entry name" value="EAL domain-like"/>
    <property type="match status" value="1"/>
</dbReference>
<reference evidence="8 9" key="1">
    <citation type="submission" date="2015-11" db="EMBL/GenBank/DDBJ databases">
        <title>Genomic analysis of 38 Legionella species identifies large and diverse effector repertoires.</title>
        <authorList>
            <person name="Burstein D."/>
            <person name="Amaro F."/>
            <person name="Zusman T."/>
            <person name="Lifshitz Z."/>
            <person name="Cohen O."/>
            <person name="Gilbert J.A."/>
            <person name="Pupko T."/>
            <person name="Shuman H.A."/>
            <person name="Segal G."/>
        </authorList>
    </citation>
    <scope>NUCLEOTIDE SEQUENCE [LARGE SCALE GENOMIC DNA]</scope>
    <source>
        <strain evidence="8 9">Mt.St.Helens-9</strain>
    </source>
</reference>
<evidence type="ECO:0000256" key="3">
    <source>
        <dbReference type="SAM" id="Coils"/>
    </source>
</evidence>
<dbReference type="InterPro" id="IPR043128">
    <property type="entry name" value="Rev_trsase/Diguanyl_cyclase"/>
</dbReference>
<evidence type="ECO:0000259" key="5">
    <source>
        <dbReference type="PROSITE" id="PS50112"/>
    </source>
</evidence>
<dbReference type="Gene3D" id="3.30.450.20">
    <property type="entry name" value="PAS domain"/>
    <property type="match status" value="1"/>
</dbReference>
<dbReference type="PANTHER" id="PTHR44757">
    <property type="entry name" value="DIGUANYLATE CYCLASE DGCP"/>
    <property type="match status" value="1"/>
</dbReference>
<dbReference type="FunFam" id="3.20.20.450:FF:000001">
    <property type="entry name" value="Cyclic di-GMP phosphodiesterase yahA"/>
    <property type="match status" value="1"/>
</dbReference>
<dbReference type="NCBIfam" id="TIGR00229">
    <property type="entry name" value="sensory_box"/>
    <property type="match status" value="1"/>
</dbReference>
<gene>
    <name evidence="8" type="ORF">Lspi_2448</name>
</gene>
<name>A0A0W0YY33_LEGSP</name>
<dbReference type="SMART" id="SM00091">
    <property type="entry name" value="PAS"/>
    <property type="match status" value="1"/>
</dbReference>
<evidence type="ECO:0000256" key="2">
    <source>
        <dbReference type="ARBA" id="ARBA00022636"/>
    </source>
</evidence>